<feature type="domain" description="YCII-related" evidence="2">
    <location>
        <begin position="1"/>
        <end position="110"/>
    </location>
</feature>
<reference evidence="3 4" key="1">
    <citation type="journal article" date="2018" name="J. Microbiol.">
        <title>Baekduia soli gen. nov., sp. nov., a novel bacterium isolated from the soil of Baekdu Mountain and proposal of a novel family name, Baekduiaceae fam. nov.</title>
        <authorList>
            <person name="An D.S."/>
            <person name="Siddiqi M.Z."/>
            <person name="Kim K.H."/>
            <person name="Yu H.S."/>
            <person name="Im W.T."/>
        </authorList>
    </citation>
    <scope>NUCLEOTIDE SEQUENCE [LARGE SCALE GENOMIC DNA]</scope>
    <source>
        <strain evidence="3 4">BR7-21</strain>
    </source>
</reference>
<dbReference type="InterPro" id="IPR011008">
    <property type="entry name" value="Dimeric_a/b-barrel"/>
</dbReference>
<dbReference type="Pfam" id="PF03795">
    <property type="entry name" value="YCII"/>
    <property type="match status" value="1"/>
</dbReference>
<dbReference type="PANTHER" id="PTHR35174:SF3">
    <property type="entry name" value="BLL7171 PROTEIN"/>
    <property type="match status" value="1"/>
</dbReference>
<dbReference type="Gene3D" id="3.30.70.1060">
    <property type="entry name" value="Dimeric alpha+beta barrel"/>
    <property type="match status" value="1"/>
</dbReference>
<dbReference type="InterPro" id="IPR005545">
    <property type="entry name" value="YCII"/>
</dbReference>
<comment type="similarity">
    <text evidence="1">Belongs to the YciI family.</text>
</comment>
<protein>
    <submittedName>
        <fullName evidence="3">YciI family protein</fullName>
    </submittedName>
</protein>
<evidence type="ECO:0000256" key="1">
    <source>
        <dbReference type="ARBA" id="ARBA00007689"/>
    </source>
</evidence>
<evidence type="ECO:0000313" key="3">
    <source>
        <dbReference type="EMBL" id="QEC46297.1"/>
    </source>
</evidence>
<dbReference type="SUPFAM" id="SSF54909">
    <property type="entry name" value="Dimeric alpha+beta barrel"/>
    <property type="match status" value="1"/>
</dbReference>
<dbReference type="AlphaFoldDB" id="A0A5B8TZY9"/>
<accession>A0A5B8TZY9</accession>
<dbReference type="KEGG" id="bsol:FSW04_01025"/>
<organism evidence="3 4">
    <name type="scientific">Baekduia soli</name>
    <dbReference type="NCBI Taxonomy" id="496014"/>
    <lineage>
        <taxon>Bacteria</taxon>
        <taxon>Bacillati</taxon>
        <taxon>Actinomycetota</taxon>
        <taxon>Thermoleophilia</taxon>
        <taxon>Solirubrobacterales</taxon>
        <taxon>Baekduiaceae</taxon>
        <taxon>Baekduia</taxon>
    </lineage>
</organism>
<keyword evidence="4" id="KW-1185">Reference proteome</keyword>
<evidence type="ECO:0000259" key="2">
    <source>
        <dbReference type="Pfam" id="PF03795"/>
    </source>
</evidence>
<sequence>MKYMLLLYVPPEGRDHPDAAGMEAWFGYTRALQEAGVLVAGDALQGLEAATTVRVRGGETLVADGPFAETKEMLGGYYLIDVPDLDAALAWAAKVPNAPYGSVEVRPLMELPAEVPA</sequence>
<name>A0A5B8TZY9_9ACTN</name>
<dbReference type="PANTHER" id="PTHR35174">
    <property type="entry name" value="BLL7171 PROTEIN-RELATED"/>
    <property type="match status" value="1"/>
</dbReference>
<gene>
    <name evidence="3" type="ORF">FSW04_01025</name>
</gene>
<evidence type="ECO:0000313" key="4">
    <source>
        <dbReference type="Proteomes" id="UP000321805"/>
    </source>
</evidence>
<dbReference type="EMBL" id="CP042430">
    <property type="protein sequence ID" value="QEC46297.1"/>
    <property type="molecule type" value="Genomic_DNA"/>
</dbReference>
<dbReference type="RefSeq" id="WP_146915342.1">
    <property type="nucleotide sequence ID" value="NZ_CP042430.1"/>
</dbReference>
<dbReference type="Proteomes" id="UP000321805">
    <property type="component" value="Chromosome"/>
</dbReference>
<dbReference type="OrthoDB" id="668782at2"/>
<proteinExistence type="inferred from homology"/>